<dbReference type="AlphaFoldDB" id="F6EEK0"/>
<dbReference type="EMBL" id="CP002786">
    <property type="protein sequence ID" value="AEF39697.1"/>
    <property type="molecule type" value="Genomic_DNA"/>
</dbReference>
<dbReference type="OrthoDB" id="4789771at2"/>
<sequence length="332" mass="36626">MTAGFTKLCDLTGPGTSSAKFGVVGTDLGIPAVLPDHETIGWVFGDTFEGTGPGTRGWRSPVLLRSQRAHPSAGVTFNSAAGGDYAKRLIPESNTNGVTWLPADVLTLDGTVYLWAMRNDGLHHVTKTRIFTSNDHGEHWSPTRAAWSGWRKGANMQLITWERGGDGYVYAFTTGFQRNKPLYLYRVAESSVLDKKAWTPWGWTKRRGWQWGNKATPVLTGQFGEISLRRVADRFVLSWFDAGNYQIRVAILTHPTNNLYRAPTRTVLTGTTWDAEDHANGRVAQLYGGYVIPGSSLEDLYLAVSQWNTGTNKVYKTMVFHGDAGPPRGQSA</sequence>
<evidence type="ECO:0000313" key="3">
    <source>
        <dbReference type="Proteomes" id="UP000009235"/>
    </source>
</evidence>
<reference evidence="2 3" key="1">
    <citation type="journal article" date="2011" name="J. Bacteriol.">
        <title>Complete genome sequence of Amycolicicoccus subflavus DQS3-9A1T, an actinomycete isolated from crude oil-polluted soil.</title>
        <authorList>
            <person name="Cai M."/>
            <person name="Chen W.M."/>
            <person name="Nie Y."/>
            <person name="Chi C.Q."/>
            <person name="Wang Y.N."/>
            <person name="Tang Y.Q."/>
            <person name="Li G.Y."/>
            <person name="Wu X.L."/>
        </authorList>
    </citation>
    <scope>NUCLEOTIDE SEQUENCE [LARGE SCALE GENOMIC DNA]</scope>
    <source>
        <strain evidence="3">DSM 45089 / DQS3-9A1</strain>
    </source>
</reference>
<dbReference type="Pfam" id="PF13810">
    <property type="entry name" value="DUF4185"/>
    <property type="match status" value="1"/>
</dbReference>
<dbReference type="KEGG" id="asd:AS9A_1245"/>
<accession>F6EEK0</accession>
<dbReference type="InterPro" id="IPR025442">
    <property type="entry name" value="DUF4185"/>
</dbReference>
<dbReference type="eggNOG" id="COG0739">
    <property type="taxonomic scope" value="Bacteria"/>
</dbReference>
<keyword evidence="3" id="KW-1185">Reference proteome</keyword>
<organism evidence="2 3">
    <name type="scientific">Hoyosella subflava (strain DSM 45089 / JCM 17490 / NBRC 109087 / DQS3-9A1)</name>
    <name type="common">Amycolicicoccus subflavus</name>
    <dbReference type="NCBI Taxonomy" id="443218"/>
    <lineage>
        <taxon>Bacteria</taxon>
        <taxon>Bacillati</taxon>
        <taxon>Actinomycetota</taxon>
        <taxon>Actinomycetes</taxon>
        <taxon>Mycobacteriales</taxon>
        <taxon>Hoyosellaceae</taxon>
        <taxon>Hoyosella</taxon>
    </lineage>
</organism>
<protein>
    <submittedName>
        <fullName evidence="2">Possible secreted protein</fullName>
    </submittedName>
</protein>
<evidence type="ECO:0000313" key="2">
    <source>
        <dbReference type="EMBL" id="AEF39697.1"/>
    </source>
</evidence>
<name>F6EEK0_HOYSD</name>
<gene>
    <name evidence="2" type="ordered locus">AS9A_1245</name>
</gene>
<dbReference type="Proteomes" id="UP000009235">
    <property type="component" value="Chromosome"/>
</dbReference>
<feature type="domain" description="DUF4185" evidence="1">
    <location>
        <begin position="13"/>
        <end position="321"/>
    </location>
</feature>
<dbReference type="STRING" id="443218.AS9A_1245"/>
<proteinExistence type="predicted"/>
<dbReference type="HOGENOM" id="CLU_047934_1_0_11"/>
<dbReference type="RefSeq" id="WP_013806046.1">
    <property type="nucleotide sequence ID" value="NC_015564.1"/>
</dbReference>
<dbReference type="CDD" id="cd15482">
    <property type="entry name" value="Sialidase_non-viral"/>
    <property type="match status" value="1"/>
</dbReference>
<evidence type="ECO:0000259" key="1">
    <source>
        <dbReference type="Pfam" id="PF13810"/>
    </source>
</evidence>